<feature type="transmembrane region" description="Helical" evidence="1">
    <location>
        <begin position="158"/>
        <end position="180"/>
    </location>
</feature>
<evidence type="ECO:0000313" key="3">
    <source>
        <dbReference type="Proteomes" id="UP001430356"/>
    </source>
</evidence>
<feature type="transmembrane region" description="Helical" evidence="1">
    <location>
        <begin position="58"/>
        <end position="75"/>
    </location>
</feature>
<dbReference type="EMBL" id="JAECZO010000018">
    <property type="protein sequence ID" value="KAK7201654.1"/>
    <property type="molecule type" value="Genomic_DNA"/>
</dbReference>
<keyword evidence="1" id="KW-1133">Transmembrane helix</keyword>
<feature type="transmembrane region" description="Helical" evidence="1">
    <location>
        <begin position="21"/>
        <end position="38"/>
    </location>
</feature>
<dbReference type="AlphaFoldDB" id="A0AAW0F6K9"/>
<comment type="caution">
    <text evidence="2">The sequence shown here is derived from an EMBL/GenBank/DDBJ whole genome shotgun (WGS) entry which is preliminary data.</text>
</comment>
<keyword evidence="1" id="KW-0812">Transmembrane</keyword>
<proteinExistence type="predicted"/>
<feature type="transmembrane region" description="Helical" evidence="1">
    <location>
        <begin position="119"/>
        <end position="138"/>
    </location>
</feature>
<evidence type="ECO:0000313" key="2">
    <source>
        <dbReference type="EMBL" id="KAK7201654.1"/>
    </source>
</evidence>
<organism evidence="2 3">
    <name type="scientific">Novymonas esmeraldas</name>
    <dbReference type="NCBI Taxonomy" id="1808958"/>
    <lineage>
        <taxon>Eukaryota</taxon>
        <taxon>Discoba</taxon>
        <taxon>Euglenozoa</taxon>
        <taxon>Kinetoplastea</taxon>
        <taxon>Metakinetoplastina</taxon>
        <taxon>Trypanosomatida</taxon>
        <taxon>Trypanosomatidae</taxon>
        <taxon>Novymonas</taxon>
    </lineage>
</organism>
<evidence type="ECO:0000256" key="1">
    <source>
        <dbReference type="SAM" id="Phobius"/>
    </source>
</evidence>
<accession>A0AAW0F6K9</accession>
<dbReference type="Proteomes" id="UP001430356">
    <property type="component" value="Unassembled WGS sequence"/>
</dbReference>
<keyword evidence="3" id="KW-1185">Reference proteome</keyword>
<sequence>MEFHLLPETDSFFEVLLRPTFAVSFGVMGSLMVVTNYIMEKSTVEHSSAPAVLVTSDLYLNVLTFTLFVAGITFANNTQITRAIALGQSPPMRLSSLRSLPWPLSTICGGHGDRKLVPFLLHCLLFPGLPVLLLLHLVSLGVNGFEHALHWQMPLQRYLAWTTLWRLAVTAGVFTANYLAAHNPTQSVLIPSTESEQLPTEAAGRKQD</sequence>
<name>A0AAW0F6K9_9TRYP</name>
<protein>
    <submittedName>
        <fullName evidence="2">Uncharacterized protein</fullName>
    </submittedName>
</protein>
<gene>
    <name evidence="2" type="ORF">NESM_000230300</name>
</gene>
<reference evidence="2 3" key="1">
    <citation type="journal article" date="2021" name="MBio">
        <title>A New Model Trypanosomatid, Novymonas esmeraldas: Genomic Perception of Its 'Candidatus Pandoraea novymonadis' Endosymbiont.</title>
        <authorList>
            <person name="Zakharova A."/>
            <person name="Saura A."/>
            <person name="Butenko A."/>
            <person name="Podesvova L."/>
            <person name="Warmusova S."/>
            <person name="Kostygov A.Y."/>
            <person name="Nenarokova A."/>
            <person name="Lukes J."/>
            <person name="Opperdoes F.R."/>
            <person name="Yurchenko V."/>
        </authorList>
    </citation>
    <scope>NUCLEOTIDE SEQUENCE [LARGE SCALE GENOMIC DNA]</scope>
    <source>
        <strain evidence="2 3">E262AT.01</strain>
    </source>
</reference>
<keyword evidence="1" id="KW-0472">Membrane</keyword>